<keyword evidence="3" id="KW-1185">Reference proteome</keyword>
<accession>A0A251SMQ0</accession>
<protein>
    <submittedName>
        <fullName evidence="2">Uncharacterized protein</fullName>
    </submittedName>
</protein>
<reference evidence="1 3" key="1">
    <citation type="journal article" date="2017" name="Nature">
        <title>The sunflower genome provides insights into oil metabolism, flowering and Asterid evolution.</title>
        <authorList>
            <person name="Badouin H."/>
            <person name="Gouzy J."/>
            <person name="Grassa C.J."/>
            <person name="Murat F."/>
            <person name="Staton S.E."/>
            <person name="Cottret L."/>
            <person name="Lelandais-Briere C."/>
            <person name="Owens G.L."/>
            <person name="Carrere S."/>
            <person name="Mayjonade B."/>
            <person name="Legrand L."/>
            <person name="Gill N."/>
            <person name="Kane N.C."/>
            <person name="Bowers J.E."/>
            <person name="Hubner S."/>
            <person name="Bellec A."/>
            <person name="Berard A."/>
            <person name="Berges H."/>
            <person name="Blanchet N."/>
            <person name="Boniface M.C."/>
            <person name="Brunel D."/>
            <person name="Catrice O."/>
            <person name="Chaidir N."/>
            <person name="Claudel C."/>
            <person name="Donnadieu C."/>
            <person name="Faraut T."/>
            <person name="Fievet G."/>
            <person name="Helmstetter N."/>
            <person name="King M."/>
            <person name="Knapp S.J."/>
            <person name="Lai Z."/>
            <person name="Le Paslier M.C."/>
            <person name="Lippi Y."/>
            <person name="Lorenzon L."/>
            <person name="Mandel J.R."/>
            <person name="Marage G."/>
            <person name="Marchand G."/>
            <person name="Marquand E."/>
            <person name="Bret-Mestries E."/>
            <person name="Morien E."/>
            <person name="Nambeesan S."/>
            <person name="Nguyen T."/>
            <person name="Pegot-Espagnet P."/>
            <person name="Pouilly N."/>
            <person name="Raftis F."/>
            <person name="Sallet E."/>
            <person name="Schiex T."/>
            <person name="Thomas J."/>
            <person name="Vandecasteele C."/>
            <person name="Vares D."/>
            <person name="Vear F."/>
            <person name="Vautrin S."/>
            <person name="Crespi M."/>
            <person name="Mangin B."/>
            <person name="Burke J.M."/>
            <person name="Salse J."/>
            <person name="Munos S."/>
            <person name="Vincourt P."/>
            <person name="Rieseberg L.H."/>
            <person name="Langlade N.B."/>
        </authorList>
    </citation>
    <scope>NUCLEOTIDE SEQUENCE [LARGE SCALE GENOMIC DNA]</scope>
    <source>
        <strain evidence="3">cv. SF193</strain>
        <tissue evidence="1">Leaves</tissue>
    </source>
</reference>
<dbReference type="EMBL" id="MNCJ02000329">
    <property type="protein sequence ID" value="KAF5770880.1"/>
    <property type="molecule type" value="Genomic_DNA"/>
</dbReference>
<evidence type="ECO:0000313" key="2">
    <source>
        <dbReference type="EMBL" id="OTF99575.1"/>
    </source>
</evidence>
<dbReference type="Proteomes" id="UP000215914">
    <property type="component" value="Chromosome 14"/>
</dbReference>
<name>A0A251SMQ0_HELAN</name>
<gene>
    <name evidence="2" type="ORF">HannXRQ_Chr14g0458141</name>
    <name evidence="1" type="ORF">HanXRQr2_Chr14g0664341</name>
</gene>
<proteinExistence type="predicted"/>
<evidence type="ECO:0000313" key="1">
    <source>
        <dbReference type="EMBL" id="KAF5770880.1"/>
    </source>
</evidence>
<sequence>MKELKKALGKLNDVKLLEVDAEMGIFMILTTSATGPDAIKGALKGPFSKKKIILSQKVQTSAMTIALQIDQFPNREGSIKKVKKALGVGKLDDVKLLEMDPEMGLFIISTTRDPDAIKRAIEIPFPEKKIICVHLQDAQPPLQTNVTPSAPPIPQLQIWDGDTLQGTVSGFFADGRLTIYDMISK</sequence>
<dbReference type="Gramene" id="mRNA:HanXRQr2_Chr14g0664341">
    <property type="protein sequence ID" value="mRNA:HanXRQr2_Chr14g0664341"/>
    <property type="gene ID" value="HanXRQr2_Chr14g0664341"/>
</dbReference>
<reference evidence="1" key="3">
    <citation type="submission" date="2020-06" db="EMBL/GenBank/DDBJ databases">
        <title>Helianthus annuus Genome sequencing and assembly Release 2.</title>
        <authorList>
            <person name="Gouzy J."/>
            <person name="Langlade N."/>
            <person name="Munos S."/>
        </authorList>
    </citation>
    <scope>NUCLEOTIDE SEQUENCE</scope>
    <source>
        <tissue evidence="1">Leaves</tissue>
    </source>
</reference>
<dbReference type="AlphaFoldDB" id="A0A251SMQ0"/>
<dbReference type="InParanoid" id="A0A251SMQ0"/>
<organism evidence="2 3">
    <name type="scientific">Helianthus annuus</name>
    <name type="common">Common sunflower</name>
    <dbReference type="NCBI Taxonomy" id="4232"/>
    <lineage>
        <taxon>Eukaryota</taxon>
        <taxon>Viridiplantae</taxon>
        <taxon>Streptophyta</taxon>
        <taxon>Embryophyta</taxon>
        <taxon>Tracheophyta</taxon>
        <taxon>Spermatophyta</taxon>
        <taxon>Magnoliopsida</taxon>
        <taxon>eudicotyledons</taxon>
        <taxon>Gunneridae</taxon>
        <taxon>Pentapetalae</taxon>
        <taxon>asterids</taxon>
        <taxon>campanulids</taxon>
        <taxon>Asterales</taxon>
        <taxon>Asteraceae</taxon>
        <taxon>Asteroideae</taxon>
        <taxon>Heliantheae alliance</taxon>
        <taxon>Heliantheae</taxon>
        <taxon>Helianthus</taxon>
    </lineage>
</organism>
<reference evidence="2" key="2">
    <citation type="submission" date="2017-02" db="EMBL/GenBank/DDBJ databases">
        <title>Sunflower complete genome.</title>
        <authorList>
            <person name="Langlade N."/>
            <person name="Munos S."/>
        </authorList>
    </citation>
    <scope>NUCLEOTIDE SEQUENCE [LARGE SCALE GENOMIC DNA]</scope>
    <source>
        <tissue evidence="2">Leaves</tissue>
    </source>
</reference>
<dbReference type="EMBL" id="CM007903">
    <property type="protein sequence ID" value="OTF99575.1"/>
    <property type="molecule type" value="Genomic_DNA"/>
</dbReference>
<evidence type="ECO:0000313" key="3">
    <source>
        <dbReference type="Proteomes" id="UP000215914"/>
    </source>
</evidence>